<dbReference type="AlphaFoldDB" id="A0A9N8I0N3"/>
<comment type="caution">
    <text evidence="3">The sequence shown here is derived from an EMBL/GenBank/DDBJ whole genome shotgun (WGS) entry which is preliminary data.</text>
</comment>
<feature type="compositionally biased region" description="Acidic residues" evidence="1">
    <location>
        <begin position="172"/>
        <end position="181"/>
    </location>
</feature>
<keyword evidence="4" id="KW-1185">Reference proteome</keyword>
<evidence type="ECO:0000259" key="2">
    <source>
        <dbReference type="Pfam" id="PF25597"/>
    </source>
</evidence>
<dbReference type="Pfam" id="PF25597">
    <property type="entry name" value="SH3_retrovirus"/>
    <property type="match status" value="1"/>
</dbReference>
<protein>
    <submittedName>
        <fullName evidence="3">Retrotransposon protein (Partial)</fullName>
    </submittedName>
</protein>
<feature type="non-terminal residue" evidence="3">
    <location>
        <position position="326"/>
    </location>
</feature>
<evidence type="ECO:0000313" key="3">
    <source>
        <dbReference type="EMBL" id="CAB9531955.1"/>
    </source>
</evidence>
<feature type="domain" description="Retroviral polymerase SH3-like" evidence="2">
    <location>
        <begin position="105"/>
        <end position="160"/>
    </location>
</feature>
<dbReference type="Proteomes" id="UP001153069">
    <property type="component" value="Unassembled WGS sequence"/>
</dbReference>
<name>A0A9N8I0N3_9STRA</name>
<dbReference type="OrthoDB" id="6776856at2759"/>
<feature type="compositionally biased region" description="Basic and acidic residues" evidence="1">
    <location>
        <begin position="202"/>
        <end position="220"/>
    </location>
</feature>
<sequence>MREQRLEARIGVRVHGTRYSTAKLSSVGFRVVGNRARAMCADANIPDDIRHLVFPKAVETATKLDGLVPVRLEGTLKTRYEHVFGENPPYAGYLKTWGEAGTVTITSKLQPKGKDRGAVCMFVGYPNAHAGDCYKMWDPSTRRVHVSRDVVWLHRMYYKKTQKAGEGTSNEEAIELEEDELSVIQEEPERIDGEQEEEEENGKENVEERQDETQNEEHVPDTGVQTRSGRVVKPRDRLIETMEVGGIATDYEIGLTPAEERYYDAMERFPEAFGEVSCVGAGIGGGFTNTQELHVLDYNQAMATDDKKDWQKSVEEEYQRMVDSNV</sequence>
<evidence type="ECO:0000313" key="4">
    <source>
        <dbReference type="Proteomes" id="UP001153069"/>
    </source>
</evidence>
<dbReference type="EMBL" id="CAICTM010004422">
    <property type="protein sequence ID" value="CAB9531955.1"/>
    <property type="molecule type" value="Genomic_DNA"/>
</dbReference>
<dbReference type="InterPro" id="IPR057670">
    <property type="entry name" value="SH3_retrovirus"/>
</dbReference>
<feature type="region of interest" description="Disordered" evidence="1">
    <location>
        <begin position="162"/>
        <end position="230"/>
    </location>
</feature>
<reference evidence="3" key="1">
    <citation type="submission" date="2020-06" db="EMBL/GenBank/DDBJ databases">
        <authorList>
            <consortium name="Plant Systems Biology data submission"/>
        </authorList>
    </citation>
    <scope>NUCLEOTIDE SEQUENCE</scope>
    <source>
        <strain evidence="3">D6</strain>
    </source>
</reference>
<organism evidence="3 4">
    <name type="scientific">Seminavis robusta</name>
    <dbReference type="NCBI Taxonomy" id="568900"/>
    <lineage>
        <taxon>Eukaryota</taxon>
        <taxon>Sar</taxon>
        <taxon>Stramenopiles</taxon>
        <taxon>Ochrophyta</taxon>
        <taxon>Bacillariophyta</taxon>
        <taxon>Bacillariophyceae</taxon>
        <taxon>Bacillariophycidae</taxon>
        <taxon>Naviculales</taxon>
        <taxon>Naviculaceae</taxon>
        <taxon>Seminavis</taxon>
    </lineage>
</organism>
<proteinExistence type="predicted"/>
<accession>A0A9N8I0N3</accession>
<gene>
    <name evidence="3" type="ORF">SEMRO_4424_G353970.1</name>
</gene>
<evidence type="ECO:0000256" key="1">
    <source>
        <dbReference type="SAM" id="MobiDB-lite"/>
    </source>
</evidence>